<sequence length="457" mass="47527">MSIAGVIAAAILGVSAASASAAPVWLWACHGPAGEAIPASPASDKVETLTAGNTADGSKPSLDGCGTPGSAGVTLSVPADTPAAGSTSTLTVTLPAGLSATAAKVNGAVRGGGTFRVIPEGPAVTNPAMGSVIENLPPSNAVTLELSCTSSCATAAVDVTSVVLRVDDSVGPEGAVSWNTPVDKVMKLTPAATDQGVGLERVEVTVGNRTETAWFGNCRDLTADPATNDRRLDTTACLRGRSDGINKPLRLLEAPITVWETADGATEPDPRTLPEGMYTRTVTVYDAAGNSDVISGQVEVWHPPAPISIRTLNISTASVFEQPGNNNPNTPPGGGVQGDQATQCRTPRLSVMLDSKPVRVSKGTPVLLYKKAYRFTGRLTCVINGKRRSAPKRTKLSVLNKVGRKTVRKPNTTIRDKGRVNVKLAFVSSRTVIFRYTNAAGQKSEVKIKVRVTKKKK</sequence>
<evidence type="ECO:0008006" key="5">
    <source>
        <dbReference type="Google" id="ProtNLM"/>
    </source>
</evidence>
<dbReference type="Proteomes" id="UP001147700">
    <property type="component" value="Unassembled WGS sequence"/>
</dbReference>
<proteinExistence type="predicted"/>
<keyword evidence="4" id="KW-1185">Reference proteome</keyword>
<keyword evidence="2" id="KW-0732">Signal</keyword>
<feature type="signal peptide" evidence="2">
    <location>
        <begin position="1"/>
        <end position="21"/>
    </location>
</feature>
<comment type="caution">
    <text evidence="3">The sequence shown here is derived from an EMBL/GenBank/DDBJ whole genome shotgun (WGS) entry which is preliminary data.</text>
</comment>
<protein>
    <recommendedName>
        <fullName evidence="5">Ig-like domain-containing protein</fullName>
    </recommendedName>
</protein>
<accession>A0ABT4RT91</accession>
<dbReference type="EMBL" id="JAPCID010000066">
    <property type="protein sequence ID" value="MDA0141802.1"/>
    <property type="molecule type" value="Genomic_DNA"/>
</dbReference>
<evidence type="ECO:0000256" key="2">
    <source>
        <dbReference type="SAM" id="SignalP"/>
    </source>
</evidence>
<evidence type="ECO:0000313" key="3">
    <source>
        <dbReference type="EMBL" id="MDA0141802.1"/>
    </source>
</evidence>
<dbReference type="RefSeq" id="WP_202953791.1">
    <property type="nucleotide sequence ID" value="NZ_JAPCID010000066.1"/>
</dbReference>
<evidence type="ECO:0000313" key="4">
    <source>
        <dbReference type="Proteomes" id="UP001147700"/>
    </source>
</evidence>
<feature type="region of interest" description="Disordered" evidence="1">
    <location>
        <begin position="321"/>
        <end position="341"/>
    </location>
</feature>
<organism evidence="3 4">
    <name type="scientific">Solirubrobacter deserti</name>
    <dbReference type="NCBI Taxonomy" id="2282478"/>
    <lineage>
        <taxon>Bacteria</taxon>
        <taxon>Bacillati</taxon>
        <taxon>Actinomycetota</taxon>
        <taxon>Thermoleophilia</taxon>
        <taxon>Solirubrobacterales</taxon>
        <taxon>Solirubrobacteraceae</taxon>
        <taxon>Solirubrobacter</taxon>
    </lineage>
</organism>
<feature type="region of interest" description="Disordered" evidence="1">
    <location>
        <begin position="39"/>
        <end position="69"/>
    </location>
</feature>
<gene>
    <name evidence="3" type="ORF">OJ962_30195</name>
</gene>
<feature type="chain" id="PRO_5046311705" description="Ig-like domain-containing protein" evidence="2">
    <location>
        <begin position="22"/>
        <end position="457"/>
    </location>
</feature>
<reference evidence="3" key="1">
    <citation type="submission" date="2022-10" db="EMBL/GenBank/DDBJ databases">
        <title>The WGS of Solirubrobacter sp. CPCC 204708.</title>
        <authorList>
            <person name="Jiang Z."/>
        </authorList>
    </citation>
    <scope>NUCLEOTIDE SEQUENCE</scope>
    <source>
        <strain evidence="3">CPCC 204708</strain>
    </source>
</reference>
<name>A0ABT4RT91_9ACTN</name>
<evidence type="ECO:0000256" key="1">
    <source>
        <dbReference type="SAM" id="MobiDB-lite"/>
    </source>
</evidence>